<accession>A0A2T7UBN2</accession>
<feature type="region of interest" description="Disordered" evidence="1">
    <location>
        <begin position="115"/>
        <end position="167"/>
    </location>
</feature>
<evidence type="ECO:0000313" key="2">
    <source>
        <dbReference type="EMBL" id="PVE42031.1"/>
    </source>
</evidence>
<dbReference type="STRING" id="1293045.H663_01965"/>
<dbReference type="InterPro" id="IPR008912">
    <property type="entry name" value="Uncharacterised_CoxE"/>
</dbReference>
<dbReference type="RefSeq" id="WP_053169264.1">
    <property type="nucleotide sequence ID" value="NZ_LFYT02000020.1"/>
</dbReference>
<dbReference type="Proteomes" id="UP000037507">
    <property type="component" value="Unassembled WGS sequence"/>
</dbReference>
<dbReference type="AlphaFoldDB" id="A0A2T7UBN2"/>
<reference evidence="2" key="1">
    <citation type="submission" date="2017-04" db="EMBL/GenBank/DDBJ databases">
        <title>Unexpected and diverse lifestyles within the genus Limnohabitans.</title>
        <authorList>
            <person name="Kasalicky V."/>
            <person name="Mehrshad M."/>
            <person name="Andrei S.-A."/>
            <person name="Salcher M."/>
            <person name="Kratochvilova H."/>
            <person name="Simek K."/>
            <person name="Ghai R."/>
        </authorList>
    </citation>
    <scope>NUCLEOTIDE SEQUENCE [LARGE SCALE GENOMIC DNA]</scope>
    <source>
        <strain evidence="2">II-D5</strain>
    </source>
</reference>
<gene>
    <name evidence="2" type="ORF">H663_014180</name>
</gene>
<dbReference type="SUPFAM" id="SSF53300">
    <property type="entry name" value="vWA-like"/>
    <property type="match status" value="1"/>
</dbReference>
<dbReference type="InterPro" id="IPR036465">
    <property type="entry name" value="vWFA_dom_sf"/>
</dbReference>
<organism evidence="2 3">
    <name type="scientific">Limnohabitans planktonicus II-D5</name>
    <dbReference type="NCBI Taxonomy" id="1293045"/>
    <lineage>
        <taxon>Bacteria</taxon>
        <taxon>Pseudomonadati</taxon>
        <taxon>Pseudomonadota</taxon>
        <taxon>Betaproteobacteria</taxon>
        <taxon>Burkholderiales</taxon>
        <taxon>Comamonadaceae</taxon>
        <taxon>Limnohabitans</taxon>
    </lineage>
</organism>
<feature type="compositionally biased region" description="Low complexity" evidence="1">
    <location>
        <begin position="118"/>
        <end position="137"/>
    </location>
</feature>
<evidence type="ECO:0000256" key="1">
    <source>
        <dbReference type="SAM" id="MobiDB-lite"/>
    </source>
</evidence>
<keyword evidence="3" id="KW-1185">Reference proteome</keyword>
<dbReference type="CDD" id="cd00198">
    <property type="entry name" value="vWFA"/>
    <property type="match status" value="1"/>
</dbReference>
<dbReference type="Gene3D" id="3.40.50.410">
    <property type="entry name" value="von Willebrand factor, type A domain"/>
    <property type="match status" value="1"/>
</dbReference>
<dbReference type="PANTHER" id="PTHR39338:SF6">
    <property type="entry name" value="BLL5662 PROTEIN"/>
    <property type="match status" value="1"/>
</dbReference>
<protein>
    <recommendedName>
        <fullName evidence="4">VWA domain-containing protein</fullName>
    </recommendedName>
</protein>
<proteinExistence type="predicted"/>
<name>A0A2T7UBN2_9BURK</name>
<dbReference type="PANTHER" id="PTHR39338">
    <property type="entry name" value="BLL5662 PROTEIN-RELATED"/>
    <property type="match status" value="1"/>
</dbReference>
<dbReference type="EMBL" id="LFYT02000020">
    <property type="protein sequence ID" value="PVE42031.1"/>
    <property type="molecule type" value="Genomic_DNA"/>
</dbReference>
<dbReference type="Pfam" id="PF05762">
    <property type="entry name" value="VWA_CoxE"/>
    <property type="match status" value="1"/>
</dbReference>
<evidence type="ECO:0000313" key="3">
    <source>
        <dbReference type="Proteomes" id="UP000037507"/>
    </source>
</evidence>
<dbReference type="OrthoDB" id="9790469at2"/>
<evidence type="ECO:0008006" key="4">
    <source>
        <dbReference type="Google" id="ProtNLM"/>
    </source>
</evidence>
<sequence length="405" mass="44689">MTPHLAAPTTPAQATAPSERLAGFAALLRDHGLTVGVAEQQAMLQAMLYFGPIHERPLQAAWRAIACHSHREWQLWADVYERFWHPEKLRGGVKVSGQTRPSRNLRQSVQALHDQMDAAQKPASSPASQPGQNAAPQTAGDSASSLHDEQGSGTPRAQGGASRTEALHQRDGQMWMPQELSALQSLARQITAKLQPRATRRWRVAPRGQRLDLRQTLRRSVGWGGELLQPAWKVKRALPPRLFILADVSRSMESHAALFLRVARAFALEADARVFVFHTRLAEVTPYMQRDTPAIQEKVNAVTAGFGGGTRIATSLQDFARHHARAQLNRGARVWVFSDGFDTDGPEFLSAALQEVRARGARITWFHPTRQVPAAGALQRARAMIDRFVPLASLADLAAARHVLH</sequence>
<comment type="caution">
    <text evidence="2">The sequence shown here is derived from an EMBL/GenBank/DDBJ whole genome shotgun (WGS) entry which is preliminary data.</text>
</comment>
<feature type="compositionally biased region" description="Polar residues" evidence="1">
    <location>
        <begin position="139"/>
        <end position="155"/>
    </location>
</feature>